<protein>
    <submittedName>
        <fullName evidence="1">Uncharacterized protein</fullName>
    </submittedName>
</protein>
<name>A0A2P2N6G2_RHIMU</name>
<accession>A0A2P2N6G2</accession>
<reference evidence="1" key="1">
    <citation type="submission" date="2018-02" db="EMBL/GenBank/DDBJ databases">
        <title>Rhizophora mucronata_Transcriptome.</title>
        <authorList>
            <person name="Meera S.P."/>
            <person name="Sreeshan A."/>
            <person name="Augustine A."/>
        </authorList>
    </citation>
    <scope>NUCLEOTIDE SEQUENCE</scope>
    <source>
        <tissue evidence="1">Leaf</tissue>
    </source>
</reference>
<dbReference type="EMBL" id="GGEC01057610">
    <property type="protein sequence ID" value="MBX38094.1"/>
    <property type="molecule type" value="Transcribed_RNA"/>
</dbReference>
<proteinExistence type="predicted"/>
<dbReference type="AlphaFoldDB" id="A0A2P2N6G2"/>
<sequence>MGRAKLILHAAFSIKDRHPSLQFCG</sequence>
<evidence type="ECO:0000313" key="1">
    <source>
        <dbReference type="EMBL" id="MBX38094.1"/>
    </source>
</evidence>
<organism evidence="1">
    <name type="scientific">Rhizophora mucronata</name>
    <name type="common">Asiatic mangrove</name>
    <dbReference type="NCBI Taxonomy" id="61149"/>
    <lineage>
        <taxon>Eukaryota</taxon>
        <taxon>Viridiplantae</taxon>
        <taxon>Streptophyta</taxon>
        <taxon>Embryophyta</taxon>
        <taxon>Tracheophyta</taxon>
        <taxon>Spermatophyta</taxon>
        <taxon>Magnoliopsida</taxon>
        <taxon>eudicotyledons</taxon>
        <taxon>Gunneridae</taxon>
        <taxon>Pentapetalae</taxon>
        <taxon>rosids</taxon>
        <taxon>fabids</taxon>
        <taxon>Malpighiales</taxon>
        <taxon>Rhizophoraceae</taxon>
        <taxon>Rhizophora</taxon>
    </lineage>
</organism>